<sequence>MSTAGGAVRVCTYIRCATDEPHPHSIDAQAATIRAFIATRQGWHLIEPLDDTATVGTTQTDSAPAIANAPA</sequence>
<proteinExistence type="predicted"/>
<name>A0ABY8XQT1_9PSEU</name>
<reference evidence="1 2" key="1">
    <citation type="submission" date="2023-06" db="EMBL/GenBank/DDBJ databases">
        <authorList>
            <person name="Oyuntsetseg B."/>
            <person name="Kim S.B."/>
        </authorList>
    </citation>
    <scope>NUCLEOTIDE SEQUENCE [LARGE SCALE GENOMIC DNA]</scope>
    <source>
        <strain evidence="1 2">2-2</strain>
    </source>
</reference>
<dbReference type="Gene3D" id="3.40.50.1390">
    <property type="entry name" value="Resolvase, N-terminal catalytic domain"/>
    <property type="match status" value="1"/>
</dbReference>
<accession>A0ABY8XQT1</accession>
<dbReference type="Proteomes" id="UP001227101">
    <property type="component" value="Chromosome"/>
</dbReference>
<organism evidence="1 2">
    <name type="scientific">Amycolatopsis nalaikhensis</name>
    <dbReference type="NCBI Taxonomy" id="715472"/>
    <lineage>
        <taxon>Bacteria</taxon>
        <taxon>Bacillati</taxon>
        <taxon>Actinomycetota</taxon>
        <taxon>Actinomycetes</taxon>
        <taxon>Pseudonocardiales</taxon>
        <taxon>Pseudonocardiaceae</taxon>
        <taxon>Amycolatopsis</taxon>
    </lineage>
</organism>
<evidence type="ECO:0000313" key="1">
    <source>
        <dbReference type="EMBL" id="WIV57973.1"/>
    </source>
</evidence>
<dbReference type="InterPro" id="IPR036162">
    <property type="entry name" value="Resolvase-like_N_sf"/>
</dbReference>
<gene>
    <name evidence="1" type="ORF">QP939_04665</name>
</gene>
<keyword evidence="2" id="KW-1185">Reference proteome</keyword>
<dbReference type="EMBL" id="CP127173">
    <property type="protein sequence ID" value="WIV57973.1"/>
    <property type="molecule type" value="Genomic_DNA"/>
</dbReference>
<evidence type="ECO:0000313" key="2">
    <source>
        <dbReference type="Proteomes" id="UP001227101"/>
    </source>
</evidence>
<protein>
    <submittedName>
        <fullName evidence="1">Recombinase family protein</fullName>
    </submittedName>
</protein>
<dbReference type="RefSeq" id="WP_285455293.1">
    <property type="nucleotide sequence ID" value="NZ_CP127173.1"/>
</dbReference>